<gene>
    <name evidence="1" type="ORF">EVAR_23766_1</name>
</gene>
<accession>A0A4C1VFS2</accession>
<protein>
    <recommendedName>
        <fullName evidence="3">Reverse transcriptase domain-containing protein</fullName>
    </recommendedName>
</protein>
<dbReference type="AlphaFoldDB" id="A0A4C1VFS2"/>
<dbReference type="Proteomes" id="UP000299102">
    <property type="component" value="Unassembled WGS sequence"/>
</dbReference>
<dbReference type="EMBL" id="BGZK01000337">
    <property type="protein sequence ID" value="GBP37716.1"/>
    <property type="molecule type" value="Genomic_DNA"/>
</dbReference>
<sequence>MVSLLIGKPVSIEIDYDSSSDLNSNHGTTLHVGYRRRQLVRISKGRSNLDAITLVVNTAREAIAGTRWKGGIKKYCLVATLDIRNAFNSANWE</sequence>
<dbReference type="OrthoDB" id="415822at2759"/>
<evidence type="ECO:0000313" key="1">
    <source>
        <dbReference type="EMBL" id="GBP37716.1"/>
    </source>
</evidence>
<reference evidence="1 2" key="1">
    <citation type="journal article" date="2019" name="Commun. Biol.">
        <title>The bagworm genome reveals a unique fibroin gene that provides high tensile strength.</title>
        <authorList>
            <person name="Kono N."/>
            <person name="Nakamura H."/>
            <person name="Ohtoshi R."/>
            <person name="Tomita M."/>
            <person name="Numata K."/>
            <person name="Arakawa K."/>
        </authorList>
    </citation>
    <scope>NUCLEOTIDE SEQUENCE [LARGE SCALE GENOMIC DNA]</scope>
</reference>
<name>A0A4C1VFS2_EUMVA</name>
<keyword evidence="2" id="KW-1185">Reference proteome</keyword>
<evidence type="ECO:0008006" key="3">
    <source>
        <dbReference type="Google" id="ProtNLM"/>
    </source>
</evidence>
<proteinExistence type="predicted"/>
<organism evidence="1 2">
    <name type="scientific">Eumeta variegata</name>
    <name type="common">Bagworm moth</name>
    <name type="synonym">Eumeta japonica</name>
    <dbReference type="NCBI Taxonomy" id="151549"/>
    <lineage>
        <taxon>Eukaryota</taxon>
        <taxon>Metazoa</taxon>
        <taxon>Ecdysozoa</taxon>
        <taxon>Arthropoda</taxon>
        <taxon>Hexapoda</taxon>
        <taxon>Insecta</taxon>
        <taxon>Pterygota</taxon>
        <taxon>Neoptera</taxon>
        <taxon>Endopterygota</taxon>
        <taxon>Lepidoptera</taxon>
        <taxon>Glossata</taxon>
        <taxon>Ditrysia</taxon>
        <taxon>Tineoidea</taxon>
        <taxon>Psychidae</taxon>
        <taxon>Oiketicinae</taxon>
        <taxon>Eumeta</taxon>
    </lineage>
</organism>
<comment type="caution">
    <text evidence="1">The sequence shown here is derived from an EMBL/GenBank/DDBJ whole genome shotgun (WGS) entry which is preliminary data.</text>
</comment>
<evidence type="ECO:0000313" key="2">
    <source>
        <dbReference type="Proteomes" id="UP000299102"/>
    </source>
</evidence>